<dbReference type="EMBL" id="JADBEK010000001">
    <property type="protein sequence ID" value="MBE1593285.1"/>
    <property type="molecule type" value="Genomic_DNA"/>
</dbReference>
<feature type="transmembrane region" description="Helical" evidence="8">
    <location>
        <begin position="132"/>
        <end position="151"/>
    </location>
</feature>
<feature type="transmembrane region" description="Helical" evidence="8">
    <location>
        <begin position="289"/>
        <end position="308"/>
    </location>
</feature>
<name>A0ABR9MK23_9ACTN</name>
<feature type="transmembrane region" description="Helical" evidence="8">
    <location>
        <begin position="106"/>
        <end position="126"/>
    </location>
</feature>
<keyword evidence="7 8" id="KW-0472">Membrane</keyword>
<keyword evidence="5 8" id="KW-0812">Transmembrane</keyword>
<evidence type="ECO:0000313" key="9">
    <source>
        <dbReference type="EMBL" id="MBE1593285.1"/>
    </source>
</evidence>
<evidence type="ECO:0000256" key="7">
    <source>
        <dbReference type="ARBA" id="ARBA00023136"/>
    </source>
</evidence>
<organism evidence="9 10">
    <name type="scientific">Nonomuraea angiospora</name>
    <dbReference type="NCBI Taxonomy" id="46172"/>
    <lineage>
        <taxon>Bacteria</taxon>
        <taxon>Bacillati</taxon>
        <taxon>Actinomycetota</taxon>
        <taxon>Actinomycetes</taxon>
        <taxon>Streptosporangiales</taxon>
        <taxon>Streptosporangiaceae</taxon>
        <taxon>Nonomuraea</taxon>
    </lineage>
</organism>
<dbReference type="Proteomes" id="UP000633509">
    <property type="component" value="Unassembled WGS sequence"/>
</dbReference>
<keyword evidence="4" id="KW-1003">Cell membrane</keyword>
<dbReference type="Gene3D" id="1.10.3470.10">
    <property type="entry name" value="ABC transporter involved in vitamin B12 uptake, BtuC"/>
    <property type="match status" value="1"/>
</dbReference>
<evidence type="ECO:0000256" key="5">
    <source>
        <dbReference type="ARBA" id="ARBA00022692"/>
    </source>
</evidence>
<dbReference type="PANTHER" id="PTHR30472">
    <property type="entry name" value="FERRIC ENTEROBACTIN TRANSPORT SYSTEM PERMEASE PROTEIN"/>
    <property type="match status" value="1"/>
</dbReference>
<reference evidence="9 10" key="1">
    <citation type="submission" date="2020-10" db="EMBL/GenBank/DDBJ databases">
        <title>Sequencing the genomes of 1000 actinobacteria strains.</title>
        <authorList>
            <person name="Klenk H.-P."/>
        </authorList>
    </citation>
    <scope>NUCLEOTIDE SEQUENCE [LARGE SCALE GENOMIC DNA]</scope>
    <source>
        <strain evidence="9 10">DSM 43173</strain>
    </source>
</reference>
<feature type="transmembrane region" description="Helical" evidence="8">
    <location>
        <begin position="209"/>
        <end position="228"/>
    </location>
</feature>
<dbReference type="PANTHER" id="PTHR30472:SF24">
    <property type="entry name" value="FERRIC ENTEROBACTIN TRANSPORT SYSTEM PERMEASE PROTEIN FEPG"/>
    <property type="match status" value="1"/>
</dbReference>
<evidence type="ECO:0000256" key="3">
    <source>
        <dbReference type="ARBA" id="ARBA00022448"/>
    </source>
</evidence>
<dbReference type="InterPro" id="IPR000522">
    <property type="entry name" value="ABC_transptr_permease_BtuC"/>
</dbReference>
<evidence type="ECO:0000313" key="10">
    <source>
        <dbReference type="Proteomes" id="UP000633509"/>
    </source>
</evidence>
<feature type="transmembrane region" description="Helical" evidence="8">
    <location>
        <begin position="158"/>
        <end position="179"/>
    </location>
</feature>
<evidence type="ECO:0000256" key="1">
    <source>
        <dbReference type="ARBA" id="ARBA00004651"/>
    </source>
</evidence>
<proteinExistence type="inferred from homology"/>
<gene>
    <name evidence="9" type="ORF">H4W80_011543</name>
</gene>
<dbReference type="Pfam" id="PF01032">
    <property type="entry name" value="FecCD"/>
    <property type="match status" value="1"/>
</dbReference>
<evidence type="ECO:0000256" key="2">
    <source>
        <dbReference type="ARBA" id="ARBA00007935"/>
    </source>
</evidence>
<sequence length="346" mass="35089">MTTYDVLLHVSRTRARVAGRKRAVTIGLALAALLAFCLSLSVGDFTISLLRVLPAAFGSGERGEVFVIQSLRLPRALLAVLVGAAFGMSGAVFQSLARNPLASPDVLGITAGGSLAAVMGLTLLGLSGLPLSLAATIGALLTAALIYGFAYRRGLSSYRLVLIGIGVGAVATALTQFFWTRAHTHDAASAALWLSGSLNGRGWENIEPVVLMLLVLIPVTLALGKQLNVLELGDDSATAVGVPVQRARLLLLVAGVALAGAGIGAAGPVAFVAFVSAPVARRLARSPGPALLLAALTGSVLVCVADLVGRTALASTEVSVGIITGIAGAPYLLWLLATTNSSGQGD</sequence>
<keyword evidence="10" id="KW-1185">Reference proteome</keyword>
<dbReference type="InterPro" id="IPR037294">
    <property type="entry name" value="ABC_BtuC-like"/>
</dbReference>
<feature type="transmembrane region" description="Helical" evidence="8">
    <location>
        <begin position="320"/>
        <end position="337"/>
    </location>
</feature>
<comment type="similarity">
    <text evidence="2">Belongs to the binding-protein-dependent transport system permease family. FecCD subfamily.</text>
</comment>
<comment type="caution">
    <text evidence="9">The sequence shown here is derived from an EMBL/GenBank/DDBJ whole genome shotgun (WGS) entry which is preliminary data.</text>
</comment>
<feature type="transmembrane region" description="Helical" evidence="8">
    <location>
        <begin position="23"/>
        <end position="43"/>
    </location>
</feature>
<evidence type="ECO:0000256" key="4">
    <source>
        <dbReference type="ARBA" id="ARBA00022475"/>
    </source>
</evidence>
<dbReference type="SUPFAM" id="SSF81345">
    <property type="entry name" value="ABC transporter involved in vitamin B12 uptake, BtuC"/>
    <property type="match status" value="1"/>
</dbReference>
<feature type="transmembrane region" description="Helical" evidence="8">
    <location>
        <begin position="76"/>
        <end position="94"/>
    </location>
</feature>
<protein>
    <submittedName>
        <fullName evidence="9">Iron complex transport system permease protein</fullName>
    </submittedName>
</protein>
<feature type="transmembrane region" description="Helical" evidence="8">
    <location>
        <begin position="249"/>
        <end position="277"/>
    </location>
</feature>
<dbReference type="RefSeq" id="WP_192792661.1">
    <property type="nucleotide sequence ID" value="NZ_JADBEK010000001.1"/>
</dbReference>
<keyword evidence="3" id="KW-0813">Transport</keyword>
<evidence type="ECO:0000256" key="8">
    <source>
        <dbReference type="SAM" id="Phobius"/>
    </source>
</evidence>
<dbReference type="CDD" id="cd06550">
    <property type="entry name" value="TM_ABC_iron-siderophores_like"/>
    <property type="match status" value="1"/>
</dbReference>
<accession>A0ABR9MK23</accession>
<comment type="subcellular location">
    <subcellularLocation>
        <location evidence="1">Cell membrane</location>
        <topology evidence="1">Multi-pass membrane protein</topology>
    </subcellularLocation>
</comment>
<evidence type="ECO:0000256" key="6">
    <source>
        <dbReference type="ARBA" id="ARBA00022989"/>
    </source>
</evidence>
<keyword evidence="6 8" id="KW-1133">Transmembrane helix</keyword>